<dbReference type="SUPFAM" id="SSF55961">
    <property type="entry name" value="Bet v1-like"/>
    <property type="match status" value="1"/>
</dbReference>
<dbReference type="RefSeq" id="WP_315728124.1">
    <property type="nucleotide sequence ID" value="NZ_JAVUPU010000011.1"/>
</dbReference>
<accession>A0ABU3QC34</accession>
<comment type="caution">
    <text evidence="3">The sequence shown here is derived from an EMBL/GenBank/DDBJ whole genome shotgun (WGS) entry which is preliminary data.</text>
</comment>
<feature type="domain" description="Activator of Hsp90 ATPase homologue 1/2-like C-terminal" evidence="2">
    <location>
        <begin position="37"/>
        <end position="126"/>
    </location>
</feature>
<evidence type="ECO:0000313" key="3">
    <source>
        <dbReference type="EMBL" id="MDT9600709.1"/>
    </source>
</evidence>
<dbReference type="InterPro" id="IPR013538">
    <property type="entry name" value="ASHA1/2-like_C"/>
</dbReference>
<proteinExistence type="inferred from homology"/>
<dbReference type="Proteomes" id="UP001259572">
    <property type="component" value="Unassembled WGS sequence"/>
</dbReference>
<keyword evidence="4" id="KW-1185">Reference proteome</keyword>
<evidence type="ECO:0000259" key="2">
    <source>
        <dbReference type="Pfam" id="PF08327"/>
    </source>
</evidence>
<evidence type="ECO:0000313" key="4">
    <source>
        <dbReference type="Proteomes" id="UP001259572"/>
    </source>
</evidence>
<reference evidence="3 4" key="1">
    <citation type="submission" date="2023-05" db="EMBL/GenBank/DDBJ databases">
        <authorList>
            <person name="Guo Y."/>
        </authorList>
    </citation>
    <scope>NUCLEOTIDE SEQUENCE [LARGE SCALE GENOMIC DNA]</scope>
    <source>
        <strain evidence="3 4">GR2756</strain>
    </source>
</reference>
<dbReference type="Pfam" id="PF08327">
    <property type="entry name" value="AHSA1"/>
    <property type="match status" value="1"/>
</dbReference>
<dbReference type="EMBL" id="JAVUPU010000011">
    <property type="protein sequence ID" value="MDT9600709.1"/>
    <property type="molecule type" value="Genomic_DNA"/>
</dbReference>
<protein>
    <submittedName>
        <fullName evidence="3">SRPBCC family protein</fullName>
    </submittedName>
</protein>
<gene>
    <name evidence="3" type="ORF">RQX22_17240</name>
</gene>
<dbReference type="Gene3D" id="3.30.530.20">
    <property type="match status" value="1"/>
</dbReference>
<name>A0ABU3QC34_9SPHN</name>
<organism evidence="3 4">
    <name type="scientific">Sphingosinicella rhizophila</name>
    <dbReference type="NCBI Taxonomy" id="3050082"/>
    <lineage>
        <taxon>Bacteria</taxon>
        <taxon>Pseudomonadati</taxon>
        <taxon>Pseudomonadota</taxon>
        <taxon>Alphaproteobacteria</taxon>
        <taxon>Sphingomonadales</taxon>
        <taxon>Sphingosinicellaceae</taxon>
        <taxon>Sphingosinicella</taxon>
    </lineage>
</organism>
<dbReference type="CDD" id="cd08899">
    <property type="entry name" value="SRPBCC_CalC_Aha1-like_6"/>
    <property type="match status" value="1"/>
</dbReference>
<sequence>MNFDVSRHANAVTRSVTNGEWNGKSARIVVAERDYATDIEDAWDALTSAERIPRWFLPVSGDLRLGGRYQLQGNAGGTIERCEPPRLLQATWEFAGGMSWVIVTLSAESEDSTRLRLEHIAHEDEQFLAFWDQFGPGAVGVGWDLTLLGFAGHVESGMVVDHKEAEKWLTSDNGKALVVQSSEGWAGASIAFGTEASAARQAADRTTAFYTGAGGAAGEASDQE</sequence>
<comment type="similarity">
    <text evidence="1">Belongs to the AHA1 family.</text>
</comment>
<dbReference type="InterPro" id="IPR023393">
    <property type="entry name" value="START-like_dom_sf"/>
</dbReference>
<evidence type="ECO:0000256" key="1">
    <source>
        <dbReference type="ARBA" id="ARBA00006817"/>
    </source>
</evidence>